<protein>
    <submittedName>
        <fullName evidence="1">Uncharacterized protein</fullName>
    </submittedName>
</protein>
<dbReference type="EMBL" id="MU267930">
    <property type="protein sequence ID" value="KAH7907180.1"/>
    <property type="molecule type" value="Genomic_DNA"/>
</dbReference>
<evidence type="ECO:0000313" key="1">
    <source>
        <dbReference type="EMBL" id="KAH7907180.1"/>
    </source>
</evidence>
<name>A0ACB8A0X7_9AGAM</name>
<reference evidence="1" key="1">
    <citation type="journal article" date="2021" name="New Phytol.">
        <title>Evolutionary innovations through gain and loss of genes in the ectomycorrhizal Boletales.</title>
        <authorList>
            <person name="Wu G."/>
            <person name="Miyauchi S."/>
            <person name="Morin E."/>
            <person name="Kuo A."/>
            <person name="Drula E."/>
            <person name="Varga T."/>
            <person name="Kohler A."/>
            <person name="Feng B."/>
            <person name="Cao Y."/>
            <person name="Lipzen A."/>
            <person name="Daum C."/>
            <person name="Hundley H."/>
            <person name="Pangilinan J."/>
            <person name="Johnson J."/>
            <person name="Barry K."/>
            <person name="LaButti K."/>
            <person name="Ng V."/>
            <person name="Ahrendt S."/>
            <person name="Min B."/>
            <person name="Choi I.G."/>
            <person name="Park H."/>
            <person name="Plett J.M."/>
            <person name="Magnuson J."/>
            <person name="Spatafora J.W."/>
            <person name="Nagy L.G."/>
            <person name="Henrissat B."/>
            <person name="Grigoriev I.V."/>
            <person name="Yang Z.L."/>
            <person name="Xu J."/>
            <person name="Martin F.M."/>
        </authorList>
    </citation>
    <scope>NUCLEOTIDE SEQUENCE</scope>
    <source>
        <strain evidence="1">ATCC 28755</strain>
    </source>
</reference>
<accession>A0ACB8A0X7</accession>
<comment type="caution">
    <text evidence="1">The sequence shown here is derived from an EMBL/GenBank/DDBJ whole genome shotgun (WGS) entry which is preliminary data.</text>
</comment>
<sequence length="107" mass="11897">MYRRLASHPYAGRSLAAACVGAIGLSAASMYYAGEASKKEEQPDSIYRRDHFVPARTIPYISAIPVAFRSLERPMRAWTLRVLETRYINSLCPARSAWGSVSRSANT</sequence>
<dbReference type="Proteomes" id="UP000790377">
    <property type="component" value="Unassembled WGS sequence"/>
</dbReference>
<gene>
    <name evidence="1" type="ORF">BJ138DRAFT_1160745</name>
</gene>
<evidence type="ECO:0000313" key="2">
    <source>
        <dbReference type="Proteomes" id="UP000790377"/>
    </source>
</evidence>
<keyword evidence="2" id="KW-1185">Reference proteome</keyword>
<organism evidence="1 2">
    <name type="scientific">Hygrophoropsis aurantiaca</name>
    <dbReference type="NCBI Taxonomy" id="72124"/>
    <lineage>
        <taxon>Eukaryota</taxon>
        <taxon>Fungi</taxon>
        <taxon>Dikarya</taxon>
        <taxon>Basidiomycota</taxon>
        <taxon>Agaricomycotina</taxon>
        <taxon>Agaricomycetes</taxon>
        <taxon>Agaricomycetidae</taxon>
        <taxon>Boletales</taxon>
        <taxon>Coniophorineae</taxon>
        <taxon>Hygrophoropsidaceae</taxon>
        <taxon>Hygrophoropsis</taxon>
    </lineage>
</organism>
<proteinExistence type="predicted"/>